<evidence type="ECO:0000313" key="3">
    <source>
        <dbReference type="Proteomes" id="UP000031866"/>
    </source>
</evidence>
<evidence type="ECO:0000256" key="1">
    <source>
        <dbReference type="SAM" id="Phobius"/>
    </source>
</evidence>
<sequence length="173" mass="19228">MNYKTHINGGILVGLYTNCQLANMPLMSTAVLLGGAFVGSIFPDIDHGNSYIGKKTKGVSKAINKLAGHRKLFHAPLVYLFLYSTAIGMFTDKLMLIGIKGIFLGIFSHLVLDSLTIGGLPWFYPFSKKRFSICMIKTNSKIEDILCGMLICINIVMLLDMFHITSIFTFTHR</sequence>
<reference evidence="3" key="1">
    <citation type="submission" date="2014-12" db="EMBL/GenBank/DDBJ databases">
        <title>Genome sequence of Clostridium beijerinckii strain 59B.</title>
        <authorList>
            <person name="Little G.T."/>
            <person name="Minton N.P."/>
        </authorList>
    </citation>
    <scope>NUCLEOTIDE SEQUENCE [LARGE SCALE GENOMIC DNA]</scope>
    <source>
        <strain evidence="3">59B</strain>
    </source>
</reference>
<evidence type="ECO:0000313" key="2">
    <source>
        <dbReference type="EMBL" id="AJG99557.1"/>
    </source>
</evidence>
<dbReference type="Pfam" id="PF04307">
    <property type="entry name" value="YdjM"/>
    <property type="match status" value="1"/>
</dbReference>
<dbReference type="RefSeq" id="WP_041897055.1">
    <property type="nucleotide sequence ID" value="NZ_CP010086.2"/>
</dbReference>
<dbReference type="KEGG" id="cbei:LF65_02987"/>
<organism evidence="2 3">
    <name type="scientific">Clostridium beijerinckii</name>
    <name type="common">Clostridium MP</name>
    <dbReference type="NCBI Taxonomy" id="1520"/>
    <lineage>
        <taxon>Bacteria</taxon>
        <taxon>Bacillati</taxon>
        <taxon>Bacillota</taxon>
        <taxon>Clostridia</taxon>
        <taxon>Eubacteriales</taxon>
        <taxon>Clostridiaceae</taxon>
        <taxon>Clostridium</taxon>
    </lineage>
</organism>
<dbReference type="AlphaFoldDB" id="A0A0B5QNG0"/>
<keyword evidence="1" id="KW-0472">Membrane</keyword>
<feature type="transmembrane region" description="Helical" evidence="1">
    <location>
        <begin position="72"/>
        <end position="90"/>
    </location>
</feature>
<gene>
    <name evidence="2" type="ORF">LF65_02987</name>
</gene>
<dbReference type="Proteomes" id="UP000031866">
    <property type="component" value="Chromosome"/>
</dbReference>
<proteinExistence type="predicted"/>
<dbReference type="STRING" id="1520.LF65_02987"/>
<dbReference type="EMBL" id="CP010086">
    <property type="protein sequence ID" value="AJG99557.1"/>
    <property type="molecule type" value="Genomic_DNA"/>
</dbReference>
<feature type="transmembrane region" description="Helical" evidence="1">
    <location>
        <begin position="145"/>
        <end position="170"/>
    </location>
</feature>
<dbReference type="InterPro" id="IPR007404">
    <property type="entry name" value="YdjM-like"/>
</dbReference>
<dbReference type="PANTHER" id="PTHR35531">
    <property type="entry name" value="INNER MEMBRANE PROTEIN YBCI-RELATED"/>
    <property type="match status" value="1"/>
</dbReference>
<accession>A0A0B5QNG0</accession>
<dbReference type="OrthoDB" id="5459053at2"/>
<dbReference type="GO" id="GO:0016787">
    <property type="term" value="F:hydrolase activity"/>
    <property type="evidence" value="ECO:0007669"/>
    <property type="project" value="UniProtKB-KW"/>
</dbReference>
<feature type="transmembrane region" description="Helical" evidence="1">
    <location>
        <begin position="102"/>
        <end position="124"/>
    </location>
</feature>
<name>A0A0B5QNG0_CLOBE</name>
<protein>
    <submittedName>
        <fullName evidence="2">Metal-dependent hydrolase</fullName>
    </submittedName>
</protein>
<dbReference type="PANTHER" id="PTHR35531:SF1">
    <property type="entry name" value="INNER MEMBRANE PROTEIN YBCI-RELATED"/>
    <property type="match status" value="1"/>
</dbReference>
<keyword evidence="1" id="KW-0812">Transmembrane</keyword>
<keyword evidence="1" id="KW-1133">Transmembrane helix</keyword>
<keyword evidence="2" id="KW-0378">Hydrolase</keyword>